<keyword evidence="13" id="KW-1185">Reference proteome</keyword>
<evidence type="ECO:0000256" key="6">
    <source>
        <dbReference type="ARBA" id="ARBA00022676"/>
    </source>
</evidence>
<feature type="domain" description="Quinolinate phosphoribosyl transferase C-terminal" evidence="10">
    <location>
        <begin position="104"/>
        <end position="274"/>
    </location>
</feature>
<dbReference type="PANTHER" id="PTHR32179:SF3">
    <property type="entry name" value="NICOTINATE-NUCLEOTIDE PYROPHOSPHORYLASE [CARBOXYLATING]"/>
    <property type="match status" value="1"/>
</dbReference>
<dbReference type="Proteomes" id="UP000184207">
    <property type="component" value="Unassembled WGS sequence"/>
</dbReference>
<dbReference type="Gene3D" id="3.90.1170.20">
    <property type="entry name" value="Quinolinate phosphoribosyl transferase, N-terminal domain"/>
    <property type="match status" value="1"/>
</dbReference>
<evidence type="ECO:0000259" key="11">
    <source>
        <dbReference type="Pfam" id="PF02749"/>
    </source>
</evidence>
<dbReference type="InterPro" id="IPR037128">
    <property type="entry name" value="Quinolinate_PRibosylTase_N_sf"/>
</dbReference>
<dbReference type="EC" id="2.4.2.19" evidence="4"/>
<reference evidence="13" key="1">
    <citation type="submission" date="2016-12" db="EMBL/GenBank/DDBJ databases">
        <authorList>
            <person name="Varghese N."/>
            <person name="Submissions S."/>
        </authorList>
    </citation>
    <scope>NUCLEOTIDE SEQUENCE [LARGE SCALE GENOMIC DNA]</scope>
    <source>
        <strain evidence="13">DSM 13020</strain>
    </source>
</reference>
<sequence>MYEKVIDSLVELIRKDEQFIDYASYPLRGKEAKAVILLKEENIVISGIDIVRGVLSKLGIKHEFYYKDGQIAQKGIIGMIEGDAYNLLISERSILNTLSFMSAIATKVRKLVEVIEKSGKNVKIAATRKTIPFTSEMQKIAIMHGGGDTHRLNLSDCAMIKDNHLKLYGSVRKAVEEVKKVISFSKKIEVEVEDEESSFEACEVGADIVMLDNFPPQKACEVARKIKEKFPHVLIELSGGVNPEKLSEYLCEYVDVISIGKLTSEVKYVDFSMEIED</sequence>
<dbReference type="InterPro" id="IPR027277">
    <property type="entry name" value="NadC/ModD"/>
</dbReference>
<dbReference type="GO" id="GO:0004514">
    <property type="term" value="F:nicotinate-nucleotide diphosphorylase (carboxylating) activity"/>
    <property type="evidence" value="ECO:0007669"/>
    <property type="project" value="UniProtKB-EC"/>
</dbReference>
<dbReference type="InterPro" id="IPR022412">
    <property type="entry name" value="Quinolinate_PRibosylTrfase_N"/>
</dbReference>
<dbReference type="PANTHER" id="PTHR32179">
    <property type="entry name" value="NICOTINATE-NUCLEOTIDE PYROPHOSPHORYLASE [CARBOXYLATING]"/>
    <property type="match status" value="1"/>
</dbReference>
<evidence type="ECO:0000313" key="12">
    <source>
        <dbReference type="EMBL" id="SHN61528.1"/>
    </source>
</evidence>
<dbReference type="InterPro" id="IPR036068">
    <property type="entry name" value="Nicotinate_pribotase-like_C"/>
</dbReference>
<evidence type="ECO:0000256" key="3">
    <source>
        <dbReference type="ARBA" id="ARBA00009400"/>
    </source>
</evidence>
<dbReference type="Gene3D" id="3.20.20.70">
    <property type="entry name" value="Aldolase class I"/>
    <property type="match status" value="1"/>
</dbReference>
<comment type="similarity">
    <text evidence="3 9">Belongs to the NadC/ModD family.</text>
</comment>
<dbReference type="NCBIfam" id="TIGR00078">
    <property type="entry name" value="nadC"/>
    <property type="match status" value="1"/>
</dbReference>
<comment type="function">
    <text evidence="1">Involved in the catabolism of quinolinic acid (QA).</text>
</comment>
<accession>A0A1M7SSZ7</accession>
<dbReference type="Pfam" id="PF02749">
    <property type="entry name" value="QRPTase_N"/>
    <property type="match status" value="1"/>
</dbReference>
<keyword evidence="7 9" id="KW-0808">Transferase</keyword>
<feature type="domain" description="Quinolinate phosphoribosyl transferase N-terminal" evidence="11">
    <location>
        <begin position="28"/>
        <end position="102"/>
    </location>
</feature>
<name>A0A1M7SSZ7_FERGO</name>
<keyword evidence="6 9" id="KW-0328">Glycosyltransferase</keyword>
<dbReference type="GO" id="GO:0005737">
    <property type="term" value="C:cytoplasm"/>
    <property type="evidence" value="ECO:0007669"/>
    <property type="project" value="TreeGrafter"/>
</dbReference>
<evidence type="ECO:0000256" key="2">
    <source>
        <dbReference type="ARBA" id="ARBA00004893"/>
    </source>
</evidence>
<dbReference type="AlphaFoldDB" id="A0A1M7SSZ7"/>
<dbReference type="SUPFAM" id="SSF54675">
    <property type="entry name" value="Nicotinate/Quinolinate PRTase N-terminal domain-like"/>
    <property type="match status" value="1"/>
</dbReference>
<dbReference type="RefSeq" id="WP_072759425.1">
    <property type="nucleotide sequence ID" value="NZ_FRDJ01000005.1"/>
</dbReference>
<evidence type="ECO:0000259" key="10">
    <source>
        <dbReference type="Pfam" id="PF01729"/>
    </source>
</evidence>
<evidence type="ECO:0000256" key="7">
    <source>
        <dbReference type="ARBA" id="ARBA00022679"/>
    </source>
</evidence>
<dbReference type="PIRSF" id="PIRSF006250">
    <property type="entry name" value="NadC_ModD"/>
    <property type="match status" value="1"/>
</dbReference>
<proteinExistence type="inferred from homology"/>
<dbReference type="STRING" id="1121883.SAMN02745226_01219"/>
<dbReference type="UniPathway" id="UPA00253">
    <property type="reaction ID" value="UER00331"/>
</dbReference>
<dbReference type="FunFam" id="3.20.20.70:FF:000030">
    <property type="entry name" value="Nicotinate-nucleotide pyrophosphorylase, carboxylating"/>
    <property type="match status" value="1"/>
</dbReference>
<evidence type="ECO:0000256" key="1">
    <source>
        <dbReference type="ARBA" id="ARBA00003237"/>
    </source>
</evidence>
<organism evidence="12 13">
    <name type="scientific">Fervidobacterium gondwanense DSM 13020</name>
    <dbReference type="NCBI Taxonomy" id="1121883"/>
    <lineage>
        <taxon>Bacteria</taxon>
        <taxon>Thermotogati</taxon>
        <taxon>Thermotogota</taxon>
        <taxon>Thermotogae</taxon>
        <taxon>Thermotogales</taxon>
        <taxon>Fervidobacteriaceae</taxon>
        <taxon>Fervidobacterium</taxon>
    </lineage>
</organism>
<dbReference type="InterPro" id="IPR004393">
    <property type="entry name" value="NadC"/>
</dbReference>
<dbReference type="InterPro" id="IPR002638">
    <property type="entry name" value="Quinolinate_PRibosylTrfase_C"/>
</dbReference>
<evidence type="ECO:0000256" key="8">
    <source>
        <dbReference type="ARBA" id="ARBA00033102"/>
    </source>
</evidence>
<dbReference type="EMBL" id="FRDJ01000005">
    <property type="protein sequence ID" value="SHN61528.1"/>
    <property type="molecule type" value="Genomic_DNA"/>
</dbReference>
<evidence type="ECO:0000256" key="4">
    <source>
        <dbReference type="ARBA" id="ARBA00011944"/>
    </source>
</evidence>
<protein>
    <recommendedName>
        <fullName evidence="4">nicotinate-nucleotide diphosphorylase (carboxylating)</fullName>
        <ecNumber evidence="4">2.4.2.19</ecNumber>
    </recommendedName>
    <alternativeName>
        <fullName evidence="8">Quinolinate phosphoribosyltransferase [decarboxylating]</fullName>
    </alternativeName>
</protein>
<dbReference type="GO" id="GO:0034213">
    <property type="term" value="P:quinolinate catabolic process"/>
    <property type="evidence" value="ECO:0007669"/>
    <property type="project" value="TreeGrafter"/>
</dbReference>
<dbReference type="SUPFAM" id="SSF51690">
    <property type="entry name" value="Nicotinate/Quinolinate PRTase C-terminal domain-like"/>
    <property type="match status" value="1"/>
</dbReference>
<dbReference type="GO" id="GO:0009435">
    <property type="term" value="P:NAD+ biosynthetic process"/>
    <property type="evidence" value="ECO:0007669"/>
    <property type="project" value="UniProtKB-UniPathway"/>
</dbReference>
<evidence type="ECO:0000256" key="9">
    <source>
        <dbReference type="PIRNR" id="PIRNR006250"/>
    </source>
</evidence>
<keyword evidence="5" id="KW-0662">Pyridine nucleotide biosynthesis</keyword>
<dbReference type="OrthoDB" id="9782546at2"/>
<comment type="pathway">
    <text evidence="2">Cofactor biosynthesis; NAD(+) biosynthesis; nicotinate D-ribonucleotide from quinolinate: step 1/1.</text>
</comment>
<gene>
    <name evidence="12" type="ORF">SAMN02745226_01219</name>
</gene>
<dbReference type="InterPro" id="IPR013785">
    <property type="entry name" value="Aldolase_TIM"/>
</dbReference>
<evidence type="ECO:0000313" key="13">
    <source>
        <dbReference type="Proteomes" id="UP000184207"/>
    </source>
</evidence>
<dbReference type="Pfam" id="PF01729">
    <property type="entry name" value="QRPTase_C"/>
    <property type="match status" value="1"/>
</dbReference>
<evidence type="ECO:0000256" key="5">
    <source>
        <dbReference type="ARBA" id="ARBA00022642"/>
    </source>
</evidence>